<dbReference type="GO" id="GO:0003676">
    <property type="term" value="F:nucleic acid binding"/>
    <property type="evidence" value="ECO:0007669"/>
    <property type="project" value="InterPro"/>
</dbReference>
<dbReference type="Proteomes" id="UP000247702">
    <property type="component" value="Unassembled WGS sequence"/>
</dbReference>
<evidence type="ECO:0000313" key="2">
    <source>
        <dbReference type="EMBL" id="GES87280.1"/>
    </source>
</evidence>
<name>A0A2Z6RUA4_9GLOM</name>
<evidence type="ECO:0000313" key="3">
    <source>
        <dbReference type="Proteomes" id="UP000247702"/>
    </source>
</evidence>
<evidence type="ECO:0000313" key="1">
    <source>
        <dbReference type="EMBL" id="GBC06606.1"/>
    </source>
</evidence>
<dbReference type="OrthoDB" id="2408008at2759"/>
<dbReference type="EMBL" id="BLAL01000165">
    <property type="protein sequence ID" value="GES87280.1"/>
    <property type="molecule type" value="Genomic_DNA"/>
</dbReference>
<dbReference type="Gene3D" id="3.30.420.10">
    <property type="entry name" value="Ribonuclease H-like superfamily/Ribonuclease H"/>
    <property type="match status" value="1"/>
</dbReference>
<dbReference type="SUPFAM" id="SSF53098">
    <property type="entry name" value="Ribonuclease H-like"/>
    <property type="match status" value="1"/>
</dbReference>
<sequence>MAETFAVLTTLIVSPANSYVNIFTDLLNTIHNYNKFSRINFFMCQRLKFNTYPVWSLILHLIEQKHLVVTFMKVKSHSGDQFNDQANQLSKEATNLSPIFLSPKSDPSALMTTTFNYLGPLQGNMRKWAQRACHTYLAASNLHNKSQQHLFTSWPYIQ</sequence>
<dbReference type="AlphaFoldDB" id="A0A2Z6RUA4"/>
<reference evidence="2" key="2">
    <citation type="submission" date="2019-10" db="EMBL/GenBank/DDBJ databases">
        <title>Conservation and host-specific expression of non-tandemly repeated heterogenous ribosome RNA gene in arbuscular mycorrhizal fungi.</title>
        <authorList>
            <person name="Maeda T."/>
            <person name="Kobayashi Y."/>
            <person name="Nakagawa T."/>
            <person name="Ezawa T."/>
            <person name="Yamaguchi K."/>
            <person name="Bino T."/>
            <person name="Nishimoto Y."/>
            <person name="Shigenobu S."/>
            <person name="Kawaguchi M."/>
        </authorList>
    </citation>
    <scope>NUCLEOTIDE SEQUENCE</scope>
    <source>
        <strain evidence="2">HR1</strain>
    </source>
</reference>
<accession>A0A2Z6RUA4</accession>
<dbReference type="STRING" id="94130.A0A2Z6RUA4"/>
<dbReference type="InterPro" id="IPR012337">
    <property type="entry name" value="RNaseH-like_sf"/>
</dbReference>
<dbReference type="InterPro" id="IPR036397">
    <property type="entry name" value="RNaseH_sf"/>
</dbReference>
<proteinExistence type="predicted"/>
<dbReference type="Proteomes" id="UP000615446">
    <property type="component" value="Unassembled WGS sequence"/>
</dbReference>
<dbReference type="EMBL" id="BEXD01004088">
    <property type="protein sequence ID" value="GBC06606.1"/>
    <property type="molecule type" value="Genomic_DNA"/>
</dbReference>
<gene>
    <name evidence="2" type="ORF">RCL2_001428600</name>
    <name evidence="1" type="ORF">RclHR1_06960004</name>
</gene>
<comment type="caution">
    <text evidence="1">The sequence shown here is derived from an EMBL/GenBank/DDBJ whole genome shotgun (WGS) entry which is preliminary data.</text>
</comment>
<organism evidence="1 3">
    <name type="scientific">Rhizophagus clarus</name>
    <dbReference type="NCBI Taxonomy" id="94130"/>
    <lineage>
        <taxon>Eukaryota</taxon>
        <taxon>Fungi</taxon>
        <taxon>Fungi incertae sedis</taxon>
        <taxon>Mucoromycota</taxon>
        <taxon>Glomeromycotina</taxon>
        <taxon>Glomeromycetes</taxon>
        <taxon>Glomerales</taxon>
        <taxon>Glomeraceae</taxon>
        <taxon>Rhizophagus</taxon>
    </lineage>
</organism>
<reference evidence="1 3" key="1">
    <citation type="submission" date="2017-11" db="EMBL/GenBank/DDBJ databases">
        <title>The genome of Rhizophagus clarus HR1 reveals common genetic basis of auxotrophy among arbuscular mycorrhizal fungi.</title>
        <authorList>
            <person name="Kobayashi Y."/>
        </authorList>
    </citation>
    <scope>NUCLEOTIDE SEQUENCE [LARGE SCALE GENOMIC DNA]</scope>
    <source>
        <strain evidence="1 3">HR1</strain>
    </source>
</reference>
<protein>
    <submittedName>
        <fullName evidence="2">Ribonuclease H-like domain-containing protein</fullName>
    </submittedName>
</protein>
<keyword evidence="3" id="KW-1185">Reference proteome</keyword>